<comment type="caution">
    <text evidence="2">The sequence shown here is derived from an EMBL/GenBank/DDBJ whole genome shotgun (WGS) entry which is preliminary data.</text>
</comment>
<dbReference type="Proteomes" id="UP000655366">
    <property type="component" value="Unassembled WGS sequence"/>
</dbReference>
<gene>
    <name evidence="2" type="ORF">IV500_02750</name>
</gene>
<proteinExistence type="predicted"/>
<name>A0A931CLH1_9MICC</name>
<evidence type="ECO:0000313" key="3">
    <source>
        <dbReference type="Proteomes" id="UP000655366"/>
    </source>
</evidence>
<sequence>MLEGADARAVQPVVKWSSMASLSEETQNDDAVQRFMSTFLAMLPGRVSRILHALRAQDSAVAMDAVLSLKITSAMIGALRMEQLCHCIETALTRGDYAAAEGAGAGIVVHSTVLALALDAPWPSDLSSRPS</sequence>
<dbReference type="Pfam" id="PF01627">
    <property type="entry name" value="Hpt"/>
    <property type="match status" value="1"/>
</dbReference>
<dbReference type="AlphaFoldDB" id="A0A931CLH1"/>
<keyword evidence="3" id="KW-1185">Reference proteome</keyword>
<dbReference type="InterPro" id="IPR036641">
    <property type="entry name" value="HPT_dom_sf"/>
</dbReference>
<dbReference type="EMBL" id="JADNYM010000003">
    <property type="protein sequence ID" value="MBG0738350.1"/>
    <property type="molecule type" value="Genomic_DNA"/>
</dbReference>
<accession>A0A931CLH1</accession>
<protein>
    <submittedName>
        <fullName evidence="2">Hpt domain-containing protein</fullName>
    </submittedName>
</protein>
<dbReference type="GO" id="GO:0000160">
    <property type="term" value="P:phosphorelay signal transduction system"/>
    <property type="evidence" value="ECO:0007669"/>
    <property type="project" value="InterPro"/>
</dbReference>
<organism evidence="2 3">
    <name type="scientific">Arthrobacter terrae</name>
    <dbReference type="NCBI Taxonomy" id="2935737"/>
    <lineage>
        <taxon>Bacteria</taxon>
        <taxon>Bacillati</taxon>
        <taxon>Actinomycetota</taxon>
        <taxon>Actinomycetes</taxon>
        <taxon>Micrococcales</taxon>
        <taxon>Micrococcaceae</taxon>
        <taxon>Arthrobacter</taxon>
    </lineage>
</organism>
<reference evidence="2 3" key="1">
    <citation type="submission" date="2020-11" db="EMBL/GenBank/DDBJ databases">
        <title>Arthrobacter antarcticus sp. nov., isolated from Antarctic Soil.</title>
        <authorList>
            <person name="Li J."/>
        </authorList>
    </citation>
    <scope>NUCLEOTIDE SEQUENCE [LARGE SCALE GENOMIC DNA]</scope>
    <source>
        <strain evidence="2 3">Z1-20</strain>
    </source>
</reference>
<evidence type="ECO:0000313" key="2">
    <source>
        <dbReference type="EMBL" id="MBG0738350.1"/>
    </source>
</evidence>
<evidence type="ECO:0000259" key="1">
    <source>
        <dbReference type="Pfam" id="PF01627"/>
    </source>
</evidence>
<dbReference type="InterPro" id="IPR008207">
    <property type="entry name" value="Sig_transdc_His_kin_Hpt_dom"/>
</dbReference>
<dbReference type="Gene3D" id="1.20.120.160">
    <property type="entry name" value="HPT domain"/>
    <property type="match status" value="1"/>
</dbReference>
<dbReference type="SUPFAM" id="SSF47226">
    <property type="entry name" value="Histidine-containing phosphotransfer domain, HPT domain"/>
    <property type="match status" value="1"/>
</dbReference>
<feature type="domain" description="HPt" evidence="1">
    <location>
        <begin position="35"/>
        <end position="102"/>
    </location>
</feature>
<dbReference type="RefSeq" id="WP_196395295.1">
    <property type="nucleotide sequence ID" value="NZ_JADNYM010000003.1"/>
</dbReference>